<protein>
    <recommendedName>
        <fullName evidence="1">Metallo-beta-lactamase domain-containing protein</fullName>
    </recommendedName>
</protein>
<dbReference type="InterPro" id="IPR036866">
    <property type="entry name" value="RibonucZ/Hydroxyglut_hydro"/>
</dbReference>
<dbReference type="Pfam" id="PF00753">
    <property type="entry name" value="Lactamase_B"/>
    <property type="match status" value="1"/>
</dbReference>
<feature type="domain" description="Metallo-beta-lactamase" evidence="1">
    <location>
        <begin position="48"/>
        <end position="258"/>
    </location>
</feature>
<proteinExistence type="predicted"/>
<dbReference type="InterPro" id="IPR050662">
    <property type="entry name" value="Sec-metab_biosynth-thioest"/>
</dbReference>
<dbReference type="InterPro" id="IPR036388">
    <property type="entry name" value="WH-like_DNA-bd_sf"/>
</dbReference>
<dbReference type="Proteomes" id="UP000000657">
    <property type="component" value="Chromosome"/>
</dbReference>
<dbReference type="PANTHER" id="PTHR23131:SF4">
    <property type="entry name" value="METALLO-BETA-LACTAMASE SUPERFAMILY POTEIN"/>
    <property type="match status" value="1"/>
</dbReference>
<keyword evidence="3" id="KW-1185">Reference proteome</keyword>
<dbReference type="KEGG" id="fal:FRAAL3975"/>
<dbReference type="SMART" id="SM00849">
    <property type="entry name" value="Lactamase_B"/>
    <property type="match status" value="1"/>
</dbReference>
<dbReference type="Gene3D" id="1.10.10.10">
    <property type="entry name" value="Winged helix-like DNA-binding domain superfamily/Winged helix DNA-binding domain"/>
    <property type="match status" value="1"/>
</dbReference>
<organism evidence="2 3">
    <name type="scientific">Frankia alni (strain DSM 45986 / CECT 9034 / ACN14a)</name>
    <dbReference type="NCBI Taxonomy" id="326424"/>
    <lineage>
        <taxon>Bacteria</taxon>
        <taxon>Bacillati</taxon>
        <taxon>Actinomycetota</taxon>
        <taxon>Actinomycetes</taxon>
        <taxon>Frankiales</taxon>
        <taxon>Frankiaceae</taxon>
        <taxon>Frankia</taxon>
    </lineage>
</organism>
<dbReference type="SUPFAM" id="SSF56281">
    <property type="entry name" value="Metallo-hydrolase/oxidoreductase"/>
    <property type="match status" value="1"/>
</dbReference>
<evidence type="ECO:0000313" key="3">
    <source>
        <dbReference type="Proteomes" id="UP000000657"/>
    </source>
</evidence>
<evidence type="ECO:0000313" key="2">
    <source>
        <dbReference type="EMBL" id="CAJ62617.1"/>
    </source>
</evidence>
<dbReference type="eggNOG" id="COG0491">
    <property type="taxonomic scope" value="Bacteria"/>
</dbReference>
<dbReference type="AlphaFoldDB" id="Q0RIQ0"/>
<dbReference type="STRING" id="326424.FRAAL3975"/>
<dbReference type="PANTHER" id="PTHR23131">
    <property type="entry name" value="ENDORIBONUCLEASE LACTB2"/>
    <property type="match status" value="1"/>
</dbReference>
<dbReference type="RefSeq" id="WP_011605107.1">
    <property type="nucleotide sequence ID" value="NC_008278.1"/>
</dbReference>
<dbReference type="EMBL" id="CT573213">
    <property type="protein sequence ID" value="CAJ62617.1"/>
    <property type="molecule type" value="Genomic_DNA"/>
</dbReference>
<reference evidence="2 3" key="1">
    <citation type="journal article" date="2007" name="Genome Res.">
        <title>Genome characteristics of facultatively symbiotic Frankia sp. strains reflect host range and host plant biogeography.</title>
        <authorList>
            <person name="Normand P."/>
            <person name="Lapierre P."/>
            <person name="Tisa L.S."/>
            <person name="Gogarten J.P."/>
            <person name="Alloisio N."/>
            <person name="Bagnarol E."/>
            <person name="Bassi C.A."/>
            <person name="Berry A.M."/>
            <person name="Bickhart D.M."/>
            <person name="Choisne N."/>
            <person name="Couloux A."/>
            <person name="Cournoyer B."/>
            <person name="Cruveiller S."/>
            <person name="Daubin V."/>
            <person name="Demange N."/>
            <person name="Francino M.P."/>
            <person name="Goltsman E."/>
            <person name="Huang Y."/>
            <person name="Kopp O.R."/>
            <person name="Labarre L."/>
            <person name="Lapidus A."/>
            <person name="Lavire C."/>
            <person name="Marechal J."/>
            <person name="Martinez M."/>
            <person name="Mastronunzio J.E."/>
            <person name="Mullin B.C."/>
            <person name="Niemann J."/>
            <person name="Pujic P."/>
            <person name="Rawnsley T."/>
            <person name="Rouy Z."/>
            <person name="Schenowitz C."/>
            <person name="Sellstedt A."/>
            <person name="Tavares F."/>
            <person name="Tomkins J.P."/>
            <person name="Vallenet D."/>
            <person name="Valverde C."/>
            <person name="Wall L.G."/>
            <person name="Wang Y."/>
            <person name="Medigue C."/>
            <person name="Benson D.R."/>
        </authorList>
    </citation>
    <scope>NUCLEOTIDE SEQUENCE [LARGE SCALE GENOMIC DNA]</scope>
    <source>
        <strain evidence="3">DSM 45986 / CECT 9034 / ACN14a</strain>
    </source>
</reference>
<gene>
    <name evidence="2" type="ordered locus">FRAAL3975</name>
</gene>
<sequence>MTVDDQAFIVTGQVQQQAWRDRVLPPVEQVRPGLWSVPTPFPQSPLRYVLAYLLETRRGPVLVDTGWPSEDAWDGLVAGVRATGHEIGDVSAVLITHGHADHFGLARRIRRESGAPVMIHELEVAASHQFASIAEFRTADRIWLRRRGMPAAEIDALFPEGDEPPEWRDPPDVLLQDGDRPLGDAVAVRALWTPGHTPGHLCFVHEEHNVLLTGDHVLPRISPNISPSPRVRADTLGDYLGSLAAIEDMPVDEVLPAHEYRFRGLGARVRQLQAHHRARLREVVEAVVDLDGPTTMAVAERLTWSRPWSESQGIVRRSAVGETYAHLLHLERRGLLTGGAGGEEAGPGQVDAWRPAAEAGLLVEALLR</sequence>
<dbReference type="OrthoDB" id="2971563at2"/>
<accession>Q0RIQ0</accession>
<name>Q0RIQ0_FRAAA</name>
<dbReference type="Gene3D" id="3.60.15.10">
    <property type="entry name" value="Ribonuclease Z/Hydroxyacylglutathione hydrolase-like"/>
    <property type="match status" value="1"/>
</dbReference>
<dbReference type="InterPro" id="IPR001279">
    <property type="entry name" value="Metallo-B-lactamas"/>
</dbReference>
<dbReference type="HOGENOM" id="CLU_048478_0_0_11"/>
<evidence type="ECO:0000259" key="1">
    <source>
        <dbReference type="SMART" id="SM00849"/>
    </source>
</evidence>